<comment type="caution">
    <text evidence="1">The sequence shown here is derived from an EMBL/GenBank/DDBJ whole genome shotgun (WGS) entry which is preliminary data.</text>
</comment>
<proteinExistence type="predicted"/>
<dbReference type="Proteomes" id="UP000196531">
    <property type="component" value="Unassembled WGS sequence"/>
</dbReference>
<dbReference type="AlphaFoldDB" id="A0A1Y5F4Q5"/>
<sequence>MRYISAMSHKIQSVNSKDLVKSQIQSDMNIFLSNFKNYSLGQKTLARRAGVHYKTIQRLSRMENAPGHITLLKVYSVLLGETNSQKLISLLPDVIRNSLIKDQAKLLPLGIDYSAEIKREVLNDKVFCEIYFLIDAGNVSKDLIQFKFGEHGLHILERMYSINAIKYAENGQIVLGSARLEFDTQVIKTAGVMISKKYTKPTNSEVLGDNFLALYVESLPESAYQEWLKIDKEAFIKKAEIAKKYRDVDSGKKVFTYMTTDTFIKGHDEETYN</sequence>
<name>A0A1Y5F4Q5_9BACT</name>
<reference evidence="2" key="1">
    <citation type="journal article" date="2017" name="Proc. Natl. Acad. Sci. U.S.A.">
        <title>Simulation of Deepwater Horizon oil plume reveals substrate specialization within a complex community of hydrocarbon-degraders.</title>
        <authorList>
            <person name="Hu P."/>
            <person name="Dubinsky E.A."/>
            <person name="Probst A.J."/>
            <person name="Wang J."/>
            <person name="Sieber C.M.K."/>
            <person name="Tom L.M."/>
            <person name="Gardinali P."/>
            <person name="Banfield J.F."/>
            <person name="Atlas R.M."/>
            <person name="Andersen G.L."/>
        </authorList>
    </citation>
    <scope>NUCLEOTIDE SEQUENCE [LARGE SCALE GENOMIC DNA]</scope>
</reference>
<organism evidence="1 2">
    <name type="scientific">Halobacteriovorax marinus</name>
    <dbReference type="NCBI Taxonomy" id="97084"/>
    <lineage>
        <taxon>Bacteria</taxon>
        <taxon>Pseudomonadati</taxon>
        <taxon>Bdellovibrionota</taxon>
        <taxon>Bacteriovoracia</taxon>
        <taxon>Bacteriovoracales</taxon>
        <taxon>Halobacteriovoraceae</taxon>
        <taxon>Halobacteriovorax</taxon>
    </lineage>
</organism>
<evidence type="ECO:0000313" key="1">
    <source>
        <dbReference type="EMBL" id="OUR95637.1"/>
    </source>
</evidence>
<accession>A0A1Y5F4Q5</accession>
<protein>
    <submittedName>
        <fullName evidence="1">Uncharacterized protein</fullName>
    </submittedName>
</protein>
<evidence type="ECO:0000313" key="2">
    <source>
        <dbReference type="Proteomes" id="UP000196531"/>
    </source>
</evidence>
<dbReference type="EMBL" id="MAAO01000007">
    <property type="protein sequence ID" value="OUR95637.1"/>
    <property type="molecule type" value="Genomic_DNA"/>
</dbReference>
<gene>
    <name evidence="1" type="ORF">A9Q84_14125</name>
</gene>